<accession>A0ACC6TKM5</accession>
<name>A0ACC6TKM5_9MICC</name>
<organism evidence="1 2">
    <name type="scientific">Arthrobacter nitrophenolicus</name>
    <dbReference type="NCBI Taxonomy" id="683150"/>
    <lineage>
        <taxon>Bacteria</taxon>
        <taxon>Bacillati</taxon>
        <taxon>Actinomycetota</taxon>
        <taxon>Actinomycetes</taxon>
        <taxon>Micrococcales</taxon>
        <taxon>Micrococcaceae</taxon>
        <taxon>Arthrobacter</taxon>
    </lineage>
</organism>
<gene>
    <name evidence="1" type="ORF">ABIC98_003848</name>
</gene>
<protein>
    <submittedName>
        <fullName evidence="1">DNA-binding response OmpR family regulator</fullName>
    </submittedName>
</protein>
<evidence type="ECO:0000313" key="1">
    <source>
        <dbReference type="EMBL" id="MET3774178.1"/>
    </source>
</evidence>
<sequence>MAMDVLIVEDDDAMAGALTAGVATAGLKATRVSRGADALLAHRDFHVILLDLGLPDMDGLEVLRKLRQVTDCPILILTARDDERSVVLGLRSGADDYLVKPVKLVELLARIEAVTRRMRRGSGSTPHTIVLDDLEIDLDRRTAARDGSLLPLTATEFGLLALLARNAGSVVTREQILDALWGDAFLASSRSLDVHLTGLRAKLQKPGFIINVRGVGYRVEAEGR</sequence>
<evidence type="ECO:0000313" key="2">
    <source>
        <dbReference type="Proteomes" id="UP001549207"/>
    </source>
</evidence>
<reference evidence="1" key="1">
    <citation type="submission" date="2024-06" db="EMBL/GenBank/DDBJ databases">
        <title>Genomic Encyclopedia of Type Strains, Phase IV (KMG-IV): sequencing the most valuable type-strain genomes for metagenomic binning, comparative biology and taxonomic classification.</title>
        <authorList>
            <person name="Goeker M."/>
        </authorList>
    </citation>
    <scope>NUCLEOTIDE SEQUENCE</scope>
    <source>
        <strain evidence="1">SJCon</strain>
    </source>
</reference>
<keyword evidence="1" id="KW-0238">DNA-binding</keyword>
<dbReference type="EMBL" id="JBEPNJ010000022">
    <property type="protein sequence ID" value="MET3774178.1"/>
    <property type="molecule type" value="Genomic_DNA"/>
</dbReference>
<dbReference type="Proteomes" id="UP001549207">
    <property type="component" value="Unassembled WGS sequence"/>
</dbReference>
<proteinExistence type="predicted"/>
<keyword evidence="2" id="KW-1185">Reference proteome</keyword>
<comment type="caution">
    <text evidence="1">The sequence shown here is derived from an EMBL/GenBank/DDBJ whole genome shotgun (WGS) entry which is preliminary data.</text>
</comment>